<dbReference type="RefSeq" id="WP_411915315.1">
    <property type="nucleotide sequence ID" value="NZ_BAAFSF010000001.1"/>
</dbReference>
<sequence>MKKIFSLLAVALLAVACNKPEPTPPVENSFKTMFKATPAEFSAQGGKGAVEGILQEISPDGKVVSEKPMAKGDFTLALKSGDALQISIDNETKTFVVKQGETATFELEATTTADKAKDSKQTLTIVRGGKISYSFTATPDRFTAMGGKGTIAGACTITDASGKVVSEKPLSLNDFTLSLKGNAKGISVDDASKSFEVAPGNAATFELLASCQGSGAQELRIEREGSLTYSFKAEPSTFGAEGGEGHVTGICTVLDKGGKTIKSTPLAVSEFVLSLKSGNAAEFSIDPAKKSFVVKPGDAAANFVLEVKALYEGALSQELTVHRKAHKGPQPTTRLPLEYVTEYNVNPEGTNFVTTQATNVSGYFTFDDAVAKFSDITIGGKRYHLPTKEEWLSIVPLYAENDYINFETSVVYNDVSETSVVNGKTFTSTSDYRGNIDGVAYALRFKGTALLSAWRYEYIYKKGQCGMKITCRHIDNTTPVTINDIKKTSFWESNTEKDITRFFPASGFKVGKSIYDNDSNGHYWASTPGEKSNAAWYMFLGASYSHVYGFNYRPNFCSVRLFISQL</sequence>
<organism evidence="2 3">
    <name type="scientific">Porphyromonas miyakawae</name>
    <dbReference type="NCBI Taxonomy" id="3137470"/>
    <lineage>
        <taxon>Bacteria</taxon>
        <taxon>Pseudomonadati</taxon>
        <taxon>Bacteroidota</taxon>
        <taxon>Bacteroidia</taxon>
        <taxon>Bacteroidales</taxon>
        <taxon>Porphyromonadaceae</taxon>
        <taxon>Porphyromonas</taxon>
    </lineage>
</organism>
<keyword evidence="3" id="KW-1185">Reference proteome</keyword>
<evidence type="ECO:0000313" key="3">
    <source>
        <dbReference type="Proteomes" id="UP001628220"/>
    </source>
</evidence>
<dbReference type="EMBL" id="BAAFSF010000001">
    <property type="protein sequence ID" value="GAB1251509.1"/>
    <property type="molecule type" value="Genomic_DNA"/>
</dbReference>
<evidence type="ECO:0000256" key="1">
    <source>
        <dbReference type="SAM" id="SignalP"/>
    </source>
</evidence>
<feature type="signal peptide" evidence="1">
    <location>
        <begin position="1"/>
        <end position="16"/>
    </location>
</feature>
<keyword evidence="1" id="KW-0732">Signal</keyword>
<protein>
    <recommendedName>
        <fullName evidence="4">Lipoprotein</fullName>
    </recommendedName>
</protein>
<dbReference type="PROSITE" id="PS51257">
    <property type="entry name" value="PROKAR_LIPOPROTEIN"/>
    <property type="match status" value="1"/>
</dbReference>
<feature type="chain" id="PRO_5045275415" description="Lipoprotein" evidence="1">
    <location>
        <begin position="17"/>
        <end position="566"/>
    </location>
</feature>
<name>A0ABQ0E1D1_9PORP</name>
<reference evidence="2 3" key="1">
    <citation type="journal article" date="2025" name="Int. J. Syst. Evol. Microbiol.">
        <title>Desulfovibrio falkowii sp. nov., Porphyromonas miyakawae sp. nov., Mediterraneibacter flintii sp. nov. and Owariibacterium komagatae gen. nov., sp. nov., isolated from human faeces.</title>
        <authorList>
            <person name="Hamaguchi T."/>
            <person name="Ohara M."/>
            <person name="Hisatomi A."/>
            <person name="Sekiguchi K."/>
            <person name="Takeda J.I."/>
            <person name="Ueyama J."/>
            <person name="Ito M."/>
            <person name="Nishiwaki H."/>
            <person name="Ogi T."/>
            <person name="Hirayama M."/>
            <person name="Ohkuma M."/>
            <person name="Sakamoto M."/>
            <person name="Ohno K."/>
        </authorList>
    </citation>
    <scope>NUCLEOTIDE SEQUENCE [LARGE SCALE GENOMIC DNA]</scope>
    <source>
        <strain evidence="2 3">13CB11C</strain>
    </source>
</reference>
<gene>
    <name evidence="2" type="ORF">Tsumi_06130</name>
</gene>
<accession>A0ABQ0E1D1</accession>
<dbReference type="Proteomes" id="UP001628220">
    <property type="component" value="Unassembled WGS sequence"/>
</dbReference>
<proteinExistence type="predicted"/>
<comment type="caution">
    <text evidence="2">The sequence shown here is derived from an EMBL/GenBank/DDBJ whole genome shotgun (WGS) entry which is preliminary data.</text>
</comment>
<evidence type="ECO:0000313" key="2">
    <source>
        <dbReference type="EMBL" id="GAB1251509.1"/>
    </source>
</evidence>
<evidence type="ECO:0008006" key="4">
    <source>
        <dbReference type="Google" id="ProtNLM"/>
    </source>
</evidence>